<dbReference type="PANTHER" id="PTHR36440">
    <property type="entry name" value="PUTATIVE (AFU_ORTHOLOGUE AFUA_8G07350)-RELATED"/>
    <property type="match status" value="1"/>
</dbReference>
<protein>
    <submittedName>
        <fullName evidence="2">Quercetin dioxygenase-like cupin family protein</fullName>
    </submittedName>
</protein>
<dbReference type="InterPro" id="IPR053146">
    <property type="entry name" value="QDO-like"/>
</dbReference>
<gene>
    <name evidence="2" type="ORF">DES52_11756</name>
</gene>
<dbReference type="Gene3D" id="2.60.120.10">
    <property type="entry name" value="Jelly Rolls"/>
    <property type="match status" value="1"/>
</dbReference>
<dbReference type="Pfam" id="PF07883">
    <property type="entry name" value="Cupin_2"/>
    <property type="match status" value="1"/>
</dbReference>
<feature type="domain" description="Cupin type-2" evidence="1">
    <location>
        <begin position="34"/>
        <end position="100"/>
    </location>
</feature>
<accession>A0A318SDQ2</accession>
<dbReference type="SUPFAM" id="SSF51182">
    <property type="entry name" value="RmlC-like cupins"/>
    <property type="match status" value="1"/>
</dbReference>
<keyword evidence="2" id="KW-0223">Dioxygenase</keyword>
<dbReference type="EMBL" id="QJSX01000017">
    <property type="protein sequence ID" value="PYE50538.1"/>
    <property type="molecule type" value="Genomic_DNA"/>
</dbReference>
<organism evidence="2 3">
    <name type="scientific">Deinococcus yavapaiensis KR-236</name>
    <dbReference type="NCBI Taxonomy" id="694435"/>
    <lineage>
        <taxon>Bacteria</taxon>
        <taxon>Thermotogati</taxon>
        <taxon>Deinococcota</taxon>
        <taxon>Deinococci</taxon>
        <taxon>Deinococcales</taxon>
        <taxon>Deinococcaceae</taxon>
        <taxon>Deinococcus</taxon>
    </lineage>
</organism>
<evidence type="ECO:0000313" key="3">
    <source>
        <dbReference type="Proteomes" id="UP000248326"/>
    </source>
</evidence>
<evidence type="ECO:0000259" key="1">
    <source>
        <dbReference type="Pfam" id="PF07883"/>
    </source>
</evidence>
<evidence type="ECO:0000313" key="2">
    <source>
        <dbReference type="EMBL" id="PYE50538.1"/>
    </source>
</evidence>
<comment type="caution">
    <text evidence="2">The sequence shown here is derived from an EMBL/GenBank/DDBJ whole genome shotgun (WGS) entry which is preliminary data.</text>
</comment>
<dbReference type="InterPro" id="IPR014710">
    <property type="entry name" value="RmlC-like_jellyroll"/>
</dbReference>
<keyword evidence="3" id="KW-1185">Reference proteome</keyword>
<dbReference type="InterPro" id="IPR013096">
    <property type="entry name" value="Cupin_2"/>
</dbReference>
<reference evidence="2 3" key="1">
    <citation type="submission" date="2018-06" db="EMBL/GenBank/DDBJ databases">
        <title>Genomic Encyclopedia of Type Strains, Phase IV (KMG-IV): sequencing the most valuable type-strain genomes for metagenomic binning, comparative biology and taxonomic classification.</title>
        <authorList>
            <person name="Goeker M."/>
        </authorList>
    </citation>
    <scope>NUCLEOTIDE SEQUENCE [LARGE SCALE GENOMIC DNA]</scope>
    <source>
        <strain evidence="2 3">DSM 18048</strain>
    </source>
</reference>
<dbReference type="InterPro" id="IPR011051">
    <property type="entry name" value="RmlC_Cupin_sf"/>
</dbReference>
<name>A0A318SDQ2_9DEIO</name>
<dbReference type="AlphaFoldDB" id="A0A318SDQ2"/>
<dbReference type="Proteomes" id="UP000248326">
    <property type="component" value="Unassembled WGS sequence"/>
</dbReference>
<dbReference type="RefSeq" id="WP_170131158.1">
    <property type="nucleotide sequence ID" value="NZ_QJSX01000017.1"/>
</dbReference>
<dbReference type="GO" id="GO:0051213">
    <property type="term" value="F:dioxygenase activity"/>
    <property type="evidence" value="ECO:0007669"/>
    <property type="project" value="UniProtKB-KW"/>
</dbReference>
<dbReference type="PANTHER" id="PTHR36440:SF1">
    <property type="entry name" value="PUTATIVE (AFU_ORTHOLOGUE AFUA_8G07350)-RELATED"/>
    <property type="match status" value="1"/>
</dbReference>
<keyword evidence="2" id="KW-0560">Oxidoreductase</keyword>
<sequence>MTHVGSVLYSQGNRIEFLETAGTTNGARVTVRAVYAPHGTYPPAHLHPSQTETFTVVQGELRVRMHGQDRTYKAGETFRVPPRVPHAMCNASGAPAVVNWTVEPALRREAFFEALYVETRDGRGRSSGLKGLLWRAGLLWRFRDEVTLAWGRRIHPHGERPKAVRPS</sequence>
<proteinExistence type="predicted"/>